<evidence type="ECO:0000313" key="3">
    <source>
        <dbReference type="Proteomes" id="UP001276659"/>
    </source>
</evidence>
<comment type="similarity">
    <text evidence="1">Belongs to the glycosyltransferase 32 family.</text>
</comment>
<dbReference type="InterPro" id="IPR029044">
    <property type="entry name" value="Nucleotide-diphossugar_trans"/>
</dbReference>
<accession>A0AAD9ZG94</accession>
<dbReference type="SUPFAM" id="SSF53448">
    <property type="entry name" value="Nucleotide-diphospho-sugar transferases"/>
    <property type="match status" value="1"/>
</dbReference>
<organism evidence="2 3">
    <name type="scientific">Lepraria neglecta</name>
    <dbReference type="NCBI Taxonomy" id="209136"/>
    <lineage>
        <taxon>Eukaryota</taxon>
        <taxon>Fungi</taxon>
        <taxon>Dikarya</taxon>
        <taxon>Ascomycota</taxon>
        <taxon>Pezizomycotina</taxon>
        <taxon>Lecanoromycetes</taxon>
        <taxon>OSLEUM clade</taxon>
        <taxon>Lecanoromycetidae</taxon>
        <taxon>Lecanorales</taxon>
        <taxon>Lecanorineae</taxon>
        <taxon>Stereocaulaceae</taxon>
        <taxon>Lepraria</taxon>
    </lineage>
</organism>
<sequence length="205" mass="23538">MEIDHLVPGAHIEERIKSSTSLYTRAVGNLPRVKFHYHAAPSKTSQNCTVDLLPNQSDFVRTDVLSEYGDFYLDDDAYILRDLEPFRRMGFENIFGQQDEGNICPAVIMATKGNKMMKIYHDLQDIIFDGSWANHAVGVLTTLTHEFAPHPYQVLINPRDVFFPYSWKPKDIETVYKINSSESLVPIINNQPIENATDFIEHFML</sequence>
<dbReference type="EMBL" id="JASNWA010000004">
    <property type="protein sequence ID" value="KAK3176079.1"/>
    <property type="molecule type" value="Genomic_DNA"/>
</dbReference>
<dbReference type="InterPro" id="IPR007577">
    <property type="entry name" value="GlycoTrfase_DXD_sugar-bd_CS"/>
</dbReference>
<dbReference type="PANTHER" id="PTHR46830:SF2">
    <property type="entry name" value="ALPHA-1,4-N-ACETYLGLUCOSAMINYLTRANSFERASE"/>
    <property type="match status" value="1"/>
</dbReference>
<evidence type="ECO:0000313" key="2">
    <source>
        <dbReference type="EMBL" id="KAK3176079.1"/>
    </source>
</evidence>
<dbReference type="GO" id="GO:1901135">
    <property type="term" value="P:carbohydrate derivative metabolic process"/>
    <property type="evidence" value="ECO:0007669"/>
    <property type="project" value="UniProtKB-ARBA"/>
</dbReference>
<protein>
    <submittedName>
        <fullName evidence="2">Uncharacterized protein</fullName>
    </submittedName>
</protein>
<name>A0AAD9ZG94_9LECA</name>
<dbReference type="Pfam" id="PF04488">
    <property type="entry name" value="Gly_transf_sug"/>
    <property type="match status" value="1"/>
</dbReference>
<comment type="caution">
    <text evidence="2">The sequence shown here is derived from an EMBL/GenBank/DDBJ whole genome shotgun (WGS) entry which is preliminary data.</text>
</comment>
<dbReference type="PANTHER" id="PTHR46830">
    <property type="entry name" value="TRANSFERASE, PUTATIVE-RELATED"/>
    <property type="match status" value="1"/>
</dbReference>
<dbReference type="Proteomes" id="UP001276659">
    <property type="component" value="Unassembled WGS sequence"/>
</dbReference>
<reference evidence="2" key="1">
    <citation type="submission" date="2022-11" db="EMBL/GenBank/DDBJ databases">
        <title>Chromosomal genome sequence assembly and mating type (MAT) locus characterization of the leprose asexual lichenized fungus Lepraria neglecta (Nyl.) Erichsen.</title>
        <authorList>
            <person name="Allen J.L."/>
            <person name="Pfeffer B."/>
        </authorList>
    </citation>
    <scope>NUCLEOTIDE SEQUENCE</scope>
    <source>
        <strain evidence="2">Allen 5258</strain>
    </source>
</reference>
<gene>
    <name evidence="2" type="ORF">OEA41_007401</name>
</gene>
<proteinExistence type="inferred from homology"/>
<dbReference type="AlphaFoldDB" id="A0AAD9ZG94"/>
<evidence type="ECO:0000256" key="1">
    <source>
        <dbReference type="ARBA" id="ARBA00009003"/>
    </source>
</evidence>
<dbReference type="Gene3D" id="3.90.550.20">
    <property type="match status" value="1"/>
</dbReference>
<keyword evidence="3" id="KW-1185">Reference proteome</keyword>